<organism evidence="1 2">
    <name type="scientific">Arenibacter palladensis</name>
    <dbReference type="NCBI Taxonomy" id="237373"/>
    <lineage>
        <taxon>Bacteria</taxon>
        <taxon>Pseudomonadati</taxon>
        <taxon>Bacteroidota</taxon>
        <taxon>Flavobacteriia</taxon>
        <taxon>Flavobacteriales</taxon>
        <taxon>Flavobacteriaceae</taxon>
        <taxon>Arenibacter</taxon>
    </lineage>
</organism>
<evidence type="ECO:0000313" key="1">
    <source>
        <dbReference type="EMBL" id="SHF25077.1"/>
    </source>
</evidence>
<protein>
    <submittedName>
        <fullName evidence="1">Uncharacterized protein</fullName>
    </submittedName>
</protein>
<proteinExistence type="predicted"/>
<evidence type="ECO:0000313" key="2">
    <source>
        <dbReference type="Proteomes" id="UP000184406"/>
    </source>
</evidence>
<dbReference type="AlphaFoldDB" id="A0A1M5A4Q6"/>
<dbReference type="EMBL" id="FQUX01000003">
    <property type="protein sequence ID" value="SHF25077.1"/>
    <property type="molecule type" value="Genomic_DNA"/>
</dbReference>
<dbReference type="OrthoDB" id="1440212at2"/>
<gene>
    <name evidence="1" type="ORF">SAMN03080594_10384</name>
</gene>
<dbReference type="Proteomes" id="UP000184406">
    <property type="component" value="Unassembled WGS sequence"/>
</dbReference>
<sequence length="109" mass="12559">MNETITLRNSPKLDINLQKDMFEIVDQLTPKNNGSYAYGSLKSVQLNKGWLLSLLSYIPFFWTVPFEPGFRNRTHLNIKLAEKTLRIWLLGSDMDKAASVKKELNSKKV</sequence>
<name>A0A1M5A4Q6_9FLAO</name>
<dbReference type="RefSeq" id="WP_072861717.1">
    <property type="nucleotide sequence ID" value="NZ_FQUX01000003.1"/>
</dbReference>
<accession>A0A1M5A4Q6</accession>
<reference evidence="2" key="1">
    <citation type="submission" date="2016-11" db="EMBL/GenBank/DDBJ databases">
        <authorList>
            <person name="Varghese N."/>
            <person name="Submissions S."/>
        </authorList>
    </citation>
    <scope>NUCLEOTIDE SEQUENCE [LARGE SCALE GENOMIC DNA]</scope>
    <source>
        <strain evidence="2">DSM 17539</strain>
    </source>
</reference>
<keyword evidence="2" id="KW-1185">Reference proteome</keyword>